<dbReference type="Proteomes" id="UP000000238">
    <property type="component" value="Chromosome"/>
</dbReference>
<evidence type="ECO:0000256" key="5">
    <source>
        <dbReference type="ARBA" id="ARBA00022500"/>
    </source>
</evidence>
<dbReference type="STRING" id="349521.HCH_05182"/>
<keyword evidence="5 10" id="KW-0145">Chemotaxis</keyword>
<evidence type="ECO:0000256" key="9">
    <source>
        <dbReference type="ARBA" id="ARBA00023136"/>
    </source>
</evidence>
<keyword evidence="10" id="KW-0997">Cell inner membrane</keyword>
<evidence type="ECO:0000313" key="11">
    <source>
        <dbReference type="EMBL" id="ABC31860.1"/>
    </source>
</evidence>
<evidence type="ECO:0000256" key="1">
    <source>
        <dbReference type="ARBA" id="ARBA00002254"/>
    </source>
</evidence>
<dbReference type="EMBL" id="CP000155">
    <property type="protein sequence ID" value="ABC31860.1"/>
    <property type="molecule type" value="Genomic_DNA"/>
</dbReference>
<keyword evidence="11" id="KW-0969">Cilium</keyword>
<dbReference type="KEGG" id="hch:HCH_05182"/>
<dbReference type="AlphaFoldDB" id="Q2SBW4"/>
<keyword evidence="9 10" id="KW-0472">Membrane</keyword>
<keyword evidence="11" id="KW-0966">Cell projection</keyword>
<reference evidence="11 12" key="1">
    <citation type="journal article" date="2005" name="Nucleic Acids Res.">
        <title>Genomic blueprint of Hahella chejuensis, a marine microbe producing an algicidal agent.</title>
        <authorList>
            <person name="Jeong H."/>
            <person name="Yim J.H."/>
            <person name="Lee C."/>
            <person name="Choi S.-H."/>
            <person name="Park Y.K."/>
            <person name="Yoon S.H."/>
            <person name="Hur C.-G."/>
            <person name="Kang H.-Y."/>
            <person name="Kim D."/>
            <person name="Lee H.H."/>
            <person name="Park K.H."/>
            <person name="Park S.-H."/>
            <person name="Park H.-S."/>
            <person name="Lee H.K."/>
            <person name="Oh T.K."/>
            <person name="Kim J.F."/>
        </authorList>
    </citation>
    <scope>NUCLEOTIDE SEQUENCE [LARGE SCALE GENOMIC DNA]</scope>
    <source>
        <strain evidence="11 12">KCTC 2396</strain>
    </source>
</reference>
<evidence type="ECO:0000313" key="12">
    <source>
        <dbReference type="Proteomes" id="UP000000238"/>
    </source>
</evidence>
<keyword evidence="12" id="KW-1185">Reference proteome</keyword>
<keyword evidence="11" id="KW-0282">Flagellum</keyword>
<dbReference type="GO" id="GO:0071978">
    <property type="term" value="P:bacterial-type flagellum-dependent swarming motility"/>
    <property type="evidence" value="ECO:0007669"/>
    <property type="project" value="TreeGrafter"/>
</dbReference>
<dbReference type="GO" id="GO:0005886">
    <property type="term" value="C:plasma membrane"/>
    <property type="evidence" value="ECO:0007669"/>
    <property type="project" value="UniProtKB-SubCell"/>
</dbReference>
<dbReference type="PANTHER" id="PTHR35091">
    <property type="entry name" value="FLAGELLAR PROTEIN FLIL"/>
    <property type="match status" value="1"/>
</dbReference>
<evidence type="ECO:0000256" key="4">
    <source>
        <dbReference type="ARBA" id="ARBA00022475"/>
    </source>
</evidence>
<dbReference type="PANTHER" id="PTHR35091:SF2">
    <property type="entry name" value="FLAGELLAR PROTEIN FLIL"/>
    <property type="match status" value="1"/>
</dbReference>
<proteinExistence type="inferred from homology"/>
<evidence type="ECO:0000256" key="6">
    <source>
        <dbReference type="ARBA" id="ARBA00022692"/>
    </source>
</evidence>
<keyword evidence="8" id="KW-1133">Transmembrane helix</keyword>
<evidence type="ECO:0000256" key="10">
    <source>
        <dbReference type="RuleBase" id="RU364125"/>
    </source>
</evidence>
<dbReference type="RefSeq" id="WP_011398925.1">
    <property type="nucleotide sequence ID" value="NC_007645.1"/>
</dbReference>
<sequence length="174" mass="18692">MAKDNSGEGGEESGKSGGLSKKMIIIVSLVLLIAVGASVGVTMMLLKSSPDDGSDTSAEGGEQAAPVKAEAIYYDMRPPLVVTFDYKGKQRFLQASISLLTRNQGVLDGVDLHMPVIRNRLINLYSGKDFENVQTDEGRLALLSESLEAINTALKEQGVDGEIEQVLFTNFVLQ</sequence>
<dbReference type="GO" id="GO:0006935">
    <property type="term" value="P:chemotaxis"/>
    <property type="evidence" value="ECO:0007669"/>
    <property type="project" value="UniProtKB-KW"/>
</dbReference>
<comment type="similarity">
    <text evidence="3 10">Belongs to the FliL family.</text>
</comment>
<dbReference type="GO" id="GO:0009425">
    <property type="term" value="C:bacterial-type flagellum basal body"/>
    <property type="evidence" value="ECO:0007669"/>
    <property type="project" value="InterPro"/>
</dbReference>
<keyword evidence="4" id="KW-1003">Cell membrane</keyword>
<organism evidence="11 12">
    <name type="scientific">Hahella chejuensis (strain KCTC 2396)</name>
    <dbReference type="NCBI Taxonomy" id="349521"/>
    <lineage>
        <taxon>Bacteria</taxon>
        <taxon>Pseudomonadati</taxon>
        <taxon>Pseudomonadota</taxon>
        <taxon>Gammaproteobacteria</taxon>
        <taxon>Oceanospirillales</taxon>
        <taxon>Hahellaceae</taxon>
        <taxon>Hahella</taxon>
    </lineage>
</organism>
<dbReference type="InterPro" id="IPR005503">
    <property type="entry name" value="FliL"/>
</dbReference>
<evidence type="ECO:0000256" key="7">
    <source>
        <dbReference type="ARBA" id="ARBA00022779"/>
    </source>
</evidence>
<keyword evidence="6" id="KW-0812">Transmembrane</keyword>
<comment type="subcellular location">
    <subcellularLocation>
        <location evidence="10">Cell inner membrane</location>
    </subcellularLocation>
    <subcellularLocation>
        <location evidence="2">Cell membrane</location>
        <topology evidence="2">Single-pass membrane protein</topology>
    </subcellularLocation>
</comment>
<evidence type="ECO:0000256" key="2">
    <source>
        <dbReference type="ARBA" id="ARBA00004162"/>
    </source>
</evidence>
<protein>
    <recommendedName>
        <fullName evidence="10">Flagellar protein FliL</fullName>
    </recommendedName>
</protein>
<name>Q2SBW4_HAHCH</name>
<evidence type="ECO:0000256" key="8">
    <source>
        <dbReference type="ARBA" id="ARBA00022989"/>
    </source>
</evidence>
<dbReference type="eggNOG" id="COG1580">
    <property type="taxonomic scope" value="Bacteria"/>
</dbReference>
<evidence type="ECO:0000256" key="3">
    <source>
        <dbReference type="ARBA" id="ARBA00008281"/>
    </source>
</evidence>
<dbReference type="HOGENOM" id="CLU_099018_4_0_6"/>
<gene>
    <name evidence="11" type="primary">fliL</name>
    <name evidence="11" type="ordered locus">HCH_05182</name>
</gene>
<keyword evidence="7 10" id="KW-0283">Flagellar rotation</keyword>
<comment type="function">
    <text evidence="1 10">Controls the rotational direction of flagella during chemotaxis.</text>
</comment>
<accession>Q2SBW4</accession>
<dbReference type="Pfam" id="PF03748">
    <property type="entry name" value="FliL"/>
    <property type="match status" value="1"/>
</dbReference>
<dbReference type="OrthoDB" id="5616092at2"/>